<keyword evidence="3" id="KW-0325">Glycoprotein</keyword>
<evidence type="ECO:0000256" key="3">
    <source>
        <dbReference type="ARBA" id="ARBA00023180"/>
    </source>
</evidence>
<reference evidence="5" key="1">
    <citation type="submission" date="2022-11" db="EMBL/GenBank/DDBJ databases">
        <authorList>
            <person name="Hyden B.L."/>
            <person name="Feng K."/>
            <person name="Yates T."/>
            <person name="Jawdy S."/>
            <person name="Smart L.B."/>
            <person name="Muchero W."/>
        </authorList>
    </citation>
    <scope>NUCLEOTIDE SEQUENCE</scope>
    <source>
        <tissue evidence="5">Shoot tip</tissue>
    </source>
</reference>
<dbReference type="Gene3D" id="2.90.10.10">
    <property type="entry name" value="Bulb-type lectin domain"/>
    <property type="match status" value="1"/>
</dbReference>
<name>A0A9Q0Z3J8_SALPP</name>
<sequence>MLSLLLSVWEIHLHPQKCILFGKASQGKPVRVNATLTFGEDGNLVLADGDGSIACLTSTARKGVVGLQLLPNGDMVHHDSKPNFVMM</sequence>
<comment type="caution">
    <text evidence="5">The sequence shown here is derived from an EMBL/GenBank/DDBJ whole genome shotgun (WGS) entry which is preliminary data.</text>
</comment>
<evidence type="ECO:0000256" key="1">
    <source>
        <dbReference type="ARBA" id="ARBA00022729"/>
    </source>
</evidence>
<proteinExistence type="predicted"/>
<evidence type="ECO:0000259" key="4">
    <source>
        <dbReference type="PROSITE" id="PS50927"/>
    </source>
</evidence>
<dbReference type="SUPFAM" id="SSF51110">
    <property type="entry name" value="alpha-D-mannose-specific plant lectins"/>
    <property type="match status" value="1"/>
</dbReference>
<keyword evidence="6" id="KW-1185">Reference proteome</keyword>
<dbReference type="Proteomes" id="UP001151532">
    <property type="component" value="Chromosome 10"/>
</dbReference>
<dbReference type="OrthoDB" id="1884773at2759"/>
<dbReference type="PROSITE" id="PS50927">
    <property type="entry name" value="BULB_LECTIN"/>
    <property type="match status" value="1"/>
</dbReference>
<reference evidence="5" key="2">
    <citation type="journal article" date="2023" name="Int. J. Mol. Sci.">
        <title>De Novo Assembly and Annotation of 11 Diverse Shrub Willow (Salix) Genomes Reveals Novel Gene Organization in Sex-Linked Regions.</title>
        <authorList>
            <person name="Hyden B."/>
            <person name="Feng K."/>
            <person name="Yates T.B."/>
            <person name="Jawdy S."/>
            <person name="Cereghino C."/>
            <person name="Smart L.B."/>
            <person name="Muchero W."/>
        </authorList>
    </citation>
    <scope>NUCLEOTIDE SEQUENCE</scope>
    <source>
        <tissue evidence="5">Shoot tip</tissue>
    </source>
</reference>
<protein>
    <recommendedName>
        <fullName evidence="4">Bulb-type lectin domain-containing protein</fullName>
    </recommendedName>
</protein>
<dbReference type="InterPro" id="IPR001480">
    <property type="entry name" value="Bulb-type_lectin_dom"/>
</dbReference>
<organism evidence="5 6">
    <name type="scientific">Salix purpurea</name>
    <name type="common">Purple osier willow</name>
    <dbReference type="NCBI Taxonomy" id="77065"/>
    <lineage>
        <taxon>Eukaryota</taxon>
        <taxon>Viridiplantae</taxon>
        <taxon>Streptophyta</taxon>
        <taxon>Embryophyta</taxon>
        <taxon>Tracheophyta</taxon>
        <taxon>Spermatophyta</taxon>
        <taxon>Magnoliopsida</taxon>
        <taxon>eudicotyledons</taxon>
        <taxon>Gunneridae</taxon>
        <taxon>Pentapetalae</taxon>
        <taxon>rosids</taxon>
        <taxon>fabids</taxon>
        <taxon>Malpighiales</taxon>
        <taxon>Salicaceae</taxon>
        <taxon>Saliceae</taxon>
        <taxon>Salix</taxon>
    </lineage>
</organism>
<keyword evidence="1" id="KW-0732">Signal</keyword>
<evidence type="ECO:0000313" key="6">
    <source>
        <dbReference type="Proteomes" id="UP001151532"/>
    </source>
</evidence>
<dbReference type="EMBL" id="JAPFFK010000014">
    <property type="protein sequence ID" value="KAJ6719893.1"/>
    <property type="molecule type" value="Genomic_DNA"/>
</dbReference>
<dbReference type="InterPro" id="IPR036426">
    <property type="entry name" value="Bulb-type_lectin_dom_sf"/>
</dbReference>
<dbReference type="AlphaFoldDB" id="A0A9Q0Z3J8"/>
<accession>A0A9Q0Z3J8</accession>
<evidence type="ECO:0000256" key="2">
    <source>
        <dbReference type="ARBA" id="ARBA00023157"/>
    </source>
</evidence>
<feature type="domain" description="Bulb-type lectin" evidence="4">
    <location>
        <begin position="1"/>
        <end position="87"/>
    </location>
</feature>
<gene>
    <name evidence="5" type="ORF">OIU79_007505</name>
</gene>
<evidence type="ECO:0000313" key="5">
    <source>
        <dbReference type="EMBL" id="KAJ6719893.1"/>
    </source>
</evidence>
<keyword evidence="2" id="KW-1015">Disulfide bond</keyword>